<dbReference type="STRING" id="189425.PGRAT_18480"/>
<dbReference type="eggNOG" id="ENOG5033IFA">
    <property type="taxonomic scope" value="Bacteria"/>
</dbReference>
<accession>A0A089NK51</accession>
<keyword evidence="3" id="KW-1185">Reference proteome</keyword>
<evidence type="ECO:0000313" key="2">
    <source>
        <dbReference type="EMBL" id="AIQ69399.1"/>
    </source>
</evidence>
<dbReference type="Proteomes" id="UP000029500">
    <property type="component" value="Chromosome"/>
</dbReference>
<evidence type="ECO:0000256" key="1">
    <source>
        <dbReference type="SAM" id="MobiDB-lite"/>
    </source>
</evidence>
<protein>
    <submittedName>
        <fullName evidence="2">Uncharacterized protein</fullName>
    </submittedName>
</protein>
<dbReference type="AlphaFoldDB" id="A0A089NK51"/>
<dbReference type="HOGENOM" id="CLU_169649_0_0_9"/>
<reference evidence="2 3" key="1">
    <citation type="submission" date="2014-08" db="EMBL/GenBank/DDBJ databases">
        <title>Comparative genomics of the Paenibacillus odorifer group.</title>
        <authorList>
            <person name="den Bakker H.C."/>
            <person name="Tsai Y.-C."/>
            <person name="Martin N."/>
            <person name="Korlach J."/>
            <person name="Wiedmann M."/>
        </authorList>
    </citation>
    <scope>NUCLEOTIDE SEQUENCE [LARGE SCALE GENOMIC DNA]</scope>
    <source>
        <strain evidence="2 3">DSM 15220</strain>
    </source>
</reference>
<dbReference type="OrthoDB" id="2476294at2"/>
<sequence length="103" mass="11220">MSLKPVELQIALPRTTEAGKIQNGLQHRPALDQQQLAGQNVKQTEQLAQRSSEVDESAESALRDREGGGQQPGGHSAPPKPQKTETAHDAEHPYKGHRIDLSL</sequence>
<feature type="compositionally biased region" description="Basic and acidic residues" evidence="1">
    <location>
        <begin position="82"/>
        <end position="103"/>
    </location>
</feature>
<feature type="compositionally biased region" description="Polar residues" evidence="1">
    <location>
        <begin position="37"/>
        <end position="51"/>
    </location>
</feature>
<dbReference type="RefSeq" id="WP_025705351.1">
    <property type="nucleotide sequence ID" value="NZ_CP009287.1"/>
</dbReference>
<evidence type="ECO:0000313" key="3">
    <source>
        <dbReference type="Proteomes" id="UP000029500"/>
    </source>
</evidence>
<organism evidence="2 3">
    <name type="scientific">Paenibacillus graminis</name>
    <dbReference type="NCBI Taxonomy" id="189425"/>
    <lineage>
        <taxon>Bacteria</taxon>
        <taxon>Bacillati</taxon>
        <taxon>Bacillota</taxon>
        <taxon>Bacilli</taxon>
        <taxon>Bacillales</taxon>
        <taxon>Paenibacillaceae</taxon>
        <taxon>Paenibacillus</taxon>
    </lineage>
</organism>
<dbReference type="EMBL" id="CP009287">
    <property type="protein sequence ID" value="AIQ69399.1"/>
    <property type="molecule type" value="Genomic_DNA"/>
</dbReference>
<gene>
    <name evidence="2" type="ORF">PGRAT_18480</name>
</gene>
<dbReference type="KEGG" id="pgm:PGRAT_18480"/>
<name>A0A089NK51_9BACL</name>
<proteinExistence type="predicted"/>
<feature type="region of interest" description="Disordered" evidence="1">
    <location>
        <begin position="37"/>
        <end position="103"/>
    </location>
</feature>